<comment type="catalytic activity">
    <reaction evidence="1">
        <text>a 1,2-diacyl-sn-glycero-3-phosphate + CTP + H(+) = a CDP-1,2-diacyl-sn-glycerol + diphosphate</text>
        <dbReference type="Rhea" id="RHEA:16229"/>
        <dbReference type="ChEBI" id="CHEBI:15378"/>
        <dbReference type="ChEBI" id="CHEBI:33019"/>
        <dbReference type="ChEBI" id="CHEBI:37563"/>
        <dbReference type="ChEBI" id="CHEBI:58332"/>
        <dbReference type="ChEBI" id="CHEBI:58608"/>
        <dbReference type="EC" id="2.7.7.41"/>
    </reaction>
</comment>
<dbReference type="PANTHER" id="PTHR46382">
    <property type="entry name" value="PHOSPHATIDATE CYTIDYLYLTRANSFERASE"/>
    <property type="match status" value="1"/>
</dbReference>
<feature type="transmembrane region" description="Helical" evidence="24">
    <location>
        <begin position="176"/>
        <end position="194"/>
    </location>
</feature>
<evidence type="ECO:0000256" key="21">
    <source>
        <dbReference type="ARBA" id="ARBA00032396"/>
    </source>
</evidence>
<evidence type="ECO:0000256" key="4">
    <source>
        <dbReference type="ARBA" id="ARBA00005189"/>
    </source>
</evidence>
<feature type="transmembrane region" description="Helical" evidence="24">
    <location>
        <begin position="200"/>
        <end position="221"/>
    </location>
</feature>
<dbReference type="Proteomes" id="UP000639396">
    <property type="component" value="Unassembled WGS sequence"/>
</dbReference>
<feature type="transmembrane region" description="Helical" evidence="24">
    <location>
        <begin position="50"/>
        <end position="66"/>
    </location>
</feature>
<keyword evidence="9" id="KW-0444">Lipid biosynthesis</keyword>
<dbReference type="GO" id="GO:0004605">
    <property type="term" value="F:phosphatidate cytidylyltransferase activity"/>
    <property type="evidence" value="ECO:0007669"/>
    <property type="project" value="UniProtKB-EC"/>
</dbReference>
<feature type="transmembrane region" description="Helical" evidence="24">
    <location>
        <begin position="110"/>
        <end position="130"/>
    </location>
</feature>
<keyword evidence="16" id="KW-0594">Phospholipid biosynthesis</keyword>
<evidence type="ECO:0000256" key="13">
    <source>
        <dbReference type="ARBA" id="ARBA00022989"/>
    </source>
</evidence>
<evidence type="ECO:0000256" key="9">
    <source>
        <dbReference type="ARBA" id="ARBA00022516"/>
    </source>
</evidence>
<evidence type="ECO:0000256" key="8">
    <source>
        <dbReference type="ARBA" id="ARBA00022475"/>
    </source>
</evidence>
<evidence type="ECO:0000256" key="18">
    <source>
        <dbReference type="ARBA" id="ARBA00029893"/>
    </source>
</evidence>
<evidence type="ECO:0000256" key="10">
    <source>
        <dbReference type="ARBA" id="ARBA00022679"/>
    </source>
</evidence>
<keyword evidence="14" id="KW-0443">Lipid metabolism</keyword>
<dbReference type="AlphaFoldDB" id="A0A927GZM1"/>
<dbReference type="Pfam" id="PF01148">
    <property type="entry name" value="CTP_transf_1"/>
    <property type="match status" value="1"/>
</dbReference>
<feature type="transmembrane region" description="Helical" evidence="24">
    <location>
        <begin position="12"/>
        <end position="38"/>
    </location>
</feature>
<keyword evidence="26" id="KW-1185">Reference proteome</keyword>
<dbReference type="EMBL" id="JACXJA010000014">
    <property type="protein sequence ID" value="MBD2862790.1"/>
    <property type="molecule type" value="Genomic_DNA"/>
</dbReference>
<keyword evidence="17" id="KW-1208">Phospholipid metabolism</keyword>
<comment type="pathway">
    <text evidence="3">Phospholipid metabolism; CDP-diacylglycerol biosynthesis; CDP-diacylglycerol from sn-glycerol 3-phosphate: step 3/3.</text>
</comment>
<dbReference type="PANTHER" id="PTHR46382:SF1">
    <property type="entry name" value="PHOSPHATIDATE CYTIDYLYLTRANSFERASE"/>
    <property type="match status" value="1"/>
</dbReference>
<evidence type="ECO:0000256" key="22">
    <source>
        <dbReference type="ARBA" id="ARBA00032743"/>
    </source>
</evidence>
<evidence type="ECO:0000256" key="3">
    <source>
        <dbReference type="ARBA" id="ARBA00005119"/>
    </source>
</evidence>
<dbReference type="RefSeq" id="WP_190927980.1">
    <property type="nucleotide sequence ID" value="NZ_JACXJA010000014.1"/>
</dbReference>
<dbReference type="GO" id="GO:0005886">
    <property type="term" value="C:plasma membrane"/>
    <property type="evidence" value="ECO:0007669"/>
    <property type="project" value="UniProtKB-SubCell"/>
</dbReference>
<protein>
    <recommendedName>
        <fullName evidence="7">Phosphatidate cytidylyltransferase</fullName>
        <ecNumber evidence="6">2.7.7.41</ecNumber>
    </recommendedName>
    <alternativeName>
        <fullName evidence="20">CDP-DAG synthase</fullName>
    </alternativeName>
    <alternativeName>
        <fullName evidence="22">CDP-DG synthase</fullName>
    </alternativeName>
    <alternativeName>
        <fullName evidence="18">CDP-diacylglycerol synthase</fullName>
    </alternativeName>
    <alternativeName>
        <fullName evidence="21">CDP-diglyceride pyrophosphorylase</fullName>
    </alternativeName>
    <alternativeName>
        <fullName evidence="23">CDP-diglyceride synthase</fullName>
    </alternativeName>
    <alternativeName>
        <fullName evidence="19">CTP:phosphatidate cytidylyltransferase</fullName>
    </alternativeName>
</protein>
<comment type="pathway">
    <text evidence="4">Lipid metabolism.</text>
</comment>
<evidence type="ECO:0000256" key="7">
    <source>
        <dbReference type="ARBA" id="ARBA00019373"/>
    </source>
</evidence>
<dbReference type="EC" id="2.7.7.41" evidence="6"/>
<evidence type="ECO:0000256" key="5">
    <source>
        <dbReference type="ARBA" id="ARBA00010185"/>
    </source>
</evidence>
<keyword evidence="10" id="KW-0808">Transferase</keyword>
<evidence type="ECO:0000256" key="15">
    <source>
        <dbReference type="ARBA" id="ARBA00023136"/>
    </source>
</evidence>
<keyword evidence="12 25" id="KW-0548">Nucleotidyltransferase</keyword>
<name>A0A927GZM1_9BACL</name>
<feature type="transmembrane region" description="Helical" evidence="24">
    <location>
        <begin position="136"/>
        <end position="155"/>
    </location>
</feature>
<comment type="similarity">
    <text evidence="5">Belongs to the CDS family.</text>
</comment>
<evidence type="ECO:0000256" key="19">
    <source>
        <dbReference type="ARBA" id="ARBA00031825"/>
    </source>
</evidence>
<evidence type="ECO:0000256" key="11">
    <source>
        <dbReference type="ARBA" id="ARBA00022692"/>
    </source>
</evidence>
<evidence type="ECO:0000256" key="24">
    <source>
        <dbReference type="SAM" id="Phobius"/>
    </source>
</evidence>
<keyword evidence="11 24" id="KW-0812">Transmembrane</keyword>
<keyword evidence="13 24" id="KW-1133">Transmembrane helix</keyword>
<keyword evidence="8" id="KW-1003">Cell membrane</keyword>
<evidence type="ECO:0000256" key="23">
    <source>
        <dbReference type="ARBA" id="ARBA00033406"/>
    </source>
</evidence>
<evidence type="ECO:0000256" key="2">
    <source>
        <dbReference type="ARBA" id="ARBA00004651"/>
    </source>
</evidence>
<evidence type="ECO:0000256" key="6">
    <source>
        <dbReference type="ARBA" id="ARBA00012487"/>
    </source>
</evidence>
<reference evidence="25" key="1">
    <citation type="submission" date="2020-09" db="EMBL/GenBank/DDBJ databases">
        <title>A novel bacterium of genus Paenibacillus, isolated from South China Sea.</title>
        <authorList>
            <person name="Huang H."/>
            <person name="Mo K."/>
            <person name="Hu Y."/>
        </authorList>
    </citation>
    <scope>NUCLEOTIDE SEQUENCE</scope>
    <source>
        <strain evidence="25">IB182363</strain>
    </source>
</reference>
<comment type="subcellular location">
    <subcellularLocation>
        <location evidence="2">Cell membrane</location>
        <topology evidence="2">Multi-pass membrane protein</topology>
    </subcellularLocation>
</comment>
<feature type="transmembrane region" description="Helical" evidence="24">
    <location>
        <begin position="78"/>
        <end position="98"/>
    </location>
</feature>
<evidence type="ECO:0000313" key="25">
    <source>
        <dbReference type="EMBL" id="MBD2862790.1"/>
    </source>
</evidence>
<evidence type="ECO:0000256" key="16">
    <source>
        <dbReference type="ARBA" id="ARBA00023209"/>
    </source>
</evidence>
<accession>A0A927GZM1</accession>
<comment type="caution">
    <text evidence="25">The sequence shown here is derived from an EMBL/GenBank/DDBJ whole genome shotgun (WGS) entry which is preliminary data.</text>
</comment>
<dbReference type="GO" id="GO:0016024">
    <property type="term" value="P:CDP-diacylglycerol biosynthetic process"/>
    <property type="evidence" value="ECO:0007669"/>
    <property type="project" value="TreeGrafter"/>
</dbReference>
<organism evidence="25 26">
    <name type="scientific">Paenibacillus oceani</name>
    <dbReference type="NCBI Taxonomy" id="2772510"/>
    <lineage>
        <taxon>Bacteria</taxon>
        <taxon>Bacillati</taxon>
        <taxon>Bacillota</taxon>
        <taxon>Bacilli</taxon>
        <taxon>Bacillales</taxon>
        <taxon>Paenibacillaceae</taxon>
        <taxon>Paenibacillus</taxon>
    </lineage>
</organism>
<keyword evidence="15 24" id="KW-0472">Membrane</keyword>
<evidence type="ECO:0000256" key="17">
    <source>
        <dbReference type="ARBA" id="ARBA00023264"/>
    </source>
</evidence>
<evidence type="ECO:0000256" key="14">
    <source>
        <dbReference type="ARBA" id="ARBA00023098"/>
    </source>
</evidence>
<proteinExistence type="inferred from homology"/>
<evidence type="ECO:0000256" key="20">
    <source>
        <dbReference type="ARBA" id="ARBA00032253"/>
    </source>
</evidence>
<evidence type="ECO:0000256" key="12">
    <source>
        <dbReference type="ARBA" id="ARBA00022695"/>
    </source>
</evidence>
<gene>
    <name evidence="25" type="ORF">IDH45_12425</name>
</gene>
<sequence>MKQRIITGVVAGAGFLLFLVLGGFYYTALILLLAAVAYFEYTRMNGQPQIRLITLLGYITTLYIAFPWEQEQFAEWKALSYESTAWLALFLMFAVTVISKNKVTIDQIALVLLGALYIGTGFHYMIATLLGTNGLYWTLLLFVCVVASDTGAYFTGRAFGKRPLWPTISPKKTVEGALGGIVVSIIAALCFSLYAPALLFWGSAIGLGLAIAVVGQMGDLIQSAYKRIRNIKDTGAILPGHGGVLDRCDSWLIVFPFVHLLSLIPQ</sequence>
<evidence type="ECO:0000313" key="26">
    <source>
        <dbReference type="Proteomes" id="UP000639396"/>
    </source>
</evidence>
<evidence type="ECO:0000256" key="1">
    <source>
        <dbReference type="ARBA" id="ARBA00001698"/>
    </source>
</evidence>